<evidence type="ECO:0000313" key="3">
    <source>
        <dbReference type="Proteomes" id="UP000593574"/>
    </source>
</evidence>
<gene>
    <name evidence="2" type="ORF">Golax_021425</name>
</gene>
<protein>
    <recommendedName>
        <fullName evidence="1">RNase H type-1 domain-containing protein</fullName>
    </recommendedName>
</protein>
<dbReference type="PANTHER" id="PTHR47723:SF19">
    <property type="entry name" value="POLYNUCLEOTIDYL TRANSFERASE, RIBONUCLEASE H-LIKE SUPERFAMILY PROTEIN"/>
    <property type="match status" value="1"/>
</dbReference>
<dbReference type="Proteomes" id="UP000593574">
    <property type="component" value="Unassembled WGS sequence"/>
</dbReference>
<name>A0A7J9AL96_9ROSI</name>
<dbReference type="InterPro" id="IPR002156">
    <property type="entry name" value="RNaseH_domain"/>
</dbReference>
<accession>A0A7J9AL96</accession>
<feature type="domain" description="RNase H type-1" evidence="1">
    <location>
        <begin position="10"/>
        <end position="91"/>
    </location>
</feature>
<proteinExistence type="predicted"/>
<keyword evidence="3" id="KW-1185">Reference proteome</keyword>
<dbReference type="EMBL" id="JABEZV010000011">
    <property type="protein sequence ID" value="MBA0724763.1"/>
    <property type="molecule type" value="Genomic_DNA"/>
</dbReference>
<dbReference type="InterPro" id="IPR036397">
    <property type="entry name" value="RNaseH_sf"/>
</dbReference>
<reference evidence="2 3" key="1">
    <citation type="journal article" date="2019" name="Genome Biol. Evol.">
        <title>Insights into the evolution of the New World diploid cottons (Gossypium, subgenus Houzingenia) based on genome sequencing.</title>
        <authorList>
            <person name="Grover C.E."/>
            <person name="Arick M.A. 2nd"/>
            <person name="Thrash A."/>
            <person name="Conover J.L."/>
            <person name="Sanders W.S."/>
            <person name="Peterson D.G."/>
            <person name="Frelichowski J.E."/>
            <person name="Scheffler J.A."/>
            <person name="Scheffler B.E."/>
            <person name="Wendel J.F."/>
        </authorList>
    </citation>
    <scope>NUCLEOTIDE SEQUENCE [LARGE SCALE GENOMIC DNA]</scope>
    <source>
        <strain evidence="2">4</strain>
        <tissue evidence="2">Leaf</tissue>
    </source>
</reference>
<dbReference type="Pfam" id="PF13456">
    <property type="entry name" value="RVT_3"/>
    <property type="match status" value="1"/>
</dbReference>
<evidence type="ECO:0000259" key="1">
    <source>
        <dbReference type="Pfam" id="PF13456"/>
    </source>
</evidence>
<dbReference type="AlphaFoldDB" id="A0A7J9AL96"/>
<evidence type="ECO:0000313" key="2">
    <source>
        <dbReference type="EMBL" id="MBA0724763.1"/>
    </source>
</evidence>
<dbReference type="PANTHER" id="PTHR47723">
    <property type="entry name" value="OS05G0353850 PROTEIN"/>
    <property type="match status" value="1"/>
</dbReference>
<comment type="caution">
    <text evidence="2">The sequence shown here is derived from an EMBL/GenBank/DDBJ whole genome shotgun (WGS) entry which is preliminary data.</text>
</comment>
<sequence length="154" mass="17016">MSVLNENIPTAFVAEALACFQGLQLDLDLGLSVVKVEGDALSIVKKLQRGEEDRSKICAYIKDGQRLSKGFQTCKFKHGHQSMNEDIHLLVTEDASSVTGQSAKPVTMAQDAPHGGLSIRWGTFSPRELTRFKELFEKPIRLKLGWPGNEDMAT</sequence>
<dbReference type="Gene3D" id="3.30.420.10">
    <property type="entry name" value="Ribonuclease H-like superfamily/Ribonuclease H"/>
    <property type="match status" value="1"/>
</dbReference>
<dbReference type="GO" id="GO:0003676">
    <property type="term" value="F:nucleic acid binding"/>
    <property type="evidence" value="ECO:0007669"/>
    <property type="project" value="InterPro"/>
</dbReference>
<dbReference type="GO" id="GO:0004523">
    <property type="term" value="F:RNA-DNA hybrid ribonuclease activity"/>
    <property type="evidence" value="ECO:0007669"/>
    <property type="project" value="InterPro"/>
</dbReference>
<dbReference type="InterPro" id="IPR053151">
    <property type="entry name" value="RNase_H-like"/>
</dbReference>
<organism evidence="2 3">
    <name type="scientific">Gossypium laxum</name>
    <dbReference type="NCBI Taxonomy" id="34288"/>
    <lineage>
        <taxon>Eukaryota</taxon>
        <taxon>Viridiplantae</taxon>
        <taxon>Streptophyta</taxon>
        <taxon>Embryophyta</taxon>
        <taxon>Tracheophyta</taxon>
        <taxon>Spermatophyta</taxon>
        <taxon>Magnoliopsida</taxon>
        <taxon>eudicotyledons</taxon>
        <taxon>Gunneridae</taxon>
        <taxon>Pentapetalae</taxon>
        <taxon>rosids</taxon>
        <taxon>malvids</taxon>
        <taxon>Malvales</taxon>
        <taxon>Malvaceae</taxon>
        <taxon>Malvoideae</taxon>
        <taxon>Gossypium</taxon>
    </lineage>
</organism>